<name>A0AC35FS57_9BILA</name>
<proteinExistence type="predicted"/>
<protein>
    <submittedName>
        <fullName evidence="2">7TM GPCR serpentine receptor class x (Srx) domain-containing protein</fullName>
    </submittedName>
</protein>
<reference evidence="2" key="1">
    <citation type="submission" date="2022-11" db="UniProtKB">
        <authorList>
            <consortium name="WormBaseParasite"/>
        </authorList>
    </citation>
    <scope>IDENTIFICATION</scope>
</reference>
<sequence length="89" mass="10110">MAIYATYVFVGCILSIVLNLFFLLVTHLRRVEGFQEVLVFMRNISIGYILMAFCLMGIVPQAITNGSSIIRISYGKLEYFDANFLVSIF</sequence>
<accession>A0AC35FS57</accession>
<evidence type="ECO:0000313" key="2">
    <source>
        <dbReference type="WBParaSite" id="PS1159_v2.g19845.t1"/>
    </source>
</evidence>
<evidence type="ECO:0000313" key="1">
    <source>
        <dbReference type="Proteomes" id="UP000887580"/>
    </source>
</evidence>
<dbReference type="Proteomes" id="UP000887580">
    <property type="component" value="Unplaced"/>
</dbReference>
<organism evidence="1 2">
    <name type="scientific">Panagrolaimus sp. PS1159</name>
    <dbReference type="NCBI Taxonomy" id="55785"/>
    <lineage>
        <taxon>Eukaryota</taxon>
        <taxon>Metazoa</taxon>
        <taxon>Ecdysozoa</taxon>
        <taxon>Nematoda</taxon>
        <taxon>Chromadorea</taxon>
        <taxon>Rhabditida</taxon>
        <taxon>Tylenchina</taxon>
        <taxon>Panagrolaimomorpha</taxon>
        <taxon>Panagrolaimoidea</taxon>
        <taxon>Panagrolaimidae</taxon>
        <taxon>Panagrolaimus</taxon>
    </lineage>
</organism>
<dbReference type="WBParaSite" id="PS1159_v2.g19845.t1">
    <property type="protein sequence ID" value="PS1159_v2.g19845.t1"/>
    <property type="gene ID" value="PS1159_v2.g19845"/>
</dbReference>